<keyword evidence="6 7" id="KW-0414">Isoprene biosynthesis</keyword>
<evidence type="ECO:0000256" key="5">
    <source>
        <dbReference type="ARBA" id="ARBA00022695"/>
    </source>
</evidence>
<comment type="pathway">
    <text evidence="2 7">Isoprenoid biosynthesis; isopentenyl diphosphate biosynthesis via DXP pathway; isopentenyl diphosphate from 1-deoxy-D-xylulose 5-phosphate: step 2/6.</text>
</comment>
<dbReference type="STRING" id="392484.LP43_1525"/>
<feature type="site" description="Positions MEP for the nucleophilic attack" evidence="7">
    <location>
        <position position="159"/>
    </location>
</feature>
<dbReference type="InterPro" id="IPR034683">
    <property type="entry name" value="IspD/TarI"/>
</dbReference>
<comment type="caution">
    <text evidence="8">The sequence shown here is derived from an EMBL/GenBank/DDBJ whole genome shotgun (WGS) entry which is preliminary data.</text>
</comment>
<name>A0A0A0BGK7_9GAMM</name>
<comment type="catalytic activity">
    <reaction evidence="1 7">
        <text>2-C-methyl-D-erythritol 4-phosphate + CTP + H(+) = 4-CDP-2-C-methyl-D-erythritol + diphosphate</text>
        <dbReference type="Rhea" id="RHEA:13429"/>
        <dbReference type="ChEBI" id="CHEBI:15378"/>
        <dbReference type="ChEBI" id="CHEBI:33019"/>
        <dbReference type="ChEBI" id="CHEBI:37563"/>
        <dbReference type="ChEBI" id="CHEBI:57823"/>
        <dbReference type="ChEBI" id="CHEBI:58262"/>
        <dbReference type="EC" id="2.7.7.60"/>
    </reaction>
</comment>
<dbReference type="FunFam" id="3.90.550.10:FF:000003">
    <property type="entry name" value="2-C-methyl-D-erythritol 4-phosphate cytidylyltransferase"/>
    <property type="match status" value="1"/>
</dbReference>
<reference evidence="8 9" key="1">
    <citation type="submission" date="2014-09" db="EMBL/GenBank/DDBJ databases">
        <authorList>
            <person name="Grob C."/>
            <person name="Taubert M."/>
            <person name="Howat A.M."/>
            <person name="Burns O.J."/>
            <person name="Dixon J.L."/>
            <person name="Chen Y."/>
            <person name="Murrell J.C."/>
        </authorList>
    </citation>
    <scope>NUCLEOTIDE SEQUENCE [LARGE SCALE GENOMIC DNA]</scope>
    <source>
        <strain evidence="8">L4</strain>
    </source>
</reference>
<dbReference type="Pfam" id="PF01128">
    <property type="entry name" value="IspD"/>
    <property type="match status" value="1"/>
</dbReference>
<protein>
    <recommendedName>
        <fullName evidence="7">2-C-methyl-D-erythritol 4-phosphate cytidylyltransferase</fullName>
        <ecNumber evidence="7">2.7.7.60</ecNumber>
    </recommendedName>
    <alternativeName>
        <fullName evidence="7">4-diphosphocytidyl-2C-methyl-D-erythritol synthase</fullName>
    </alternativeName>
    <alternativeName>
        <fullName evidence="7">MEP cytidylyltransferase</fullName>
        <shortName evidence="7">MCT</shortName>
    </alternativeName>
</protein>
<dbReference type="PANTHER" id="PTHR32125">
    <property type="entry name" value="2-C-METHYL-D-ERYTHRITOL 4-PHOSPHATE CYTIDYLYLTRANSFERASE, CHLOROPLASTIC"/>
    <property type="match status" value="1"/>
</dbReference>
<accession>A0A0A0BGK7</accession>
<evidence type="ECO:0000256" key="7">
    <source>
        <dbReference type="HAMAP-Rule" id="MF_00108"/>
    </source>
</evidence>
<dbReference type="EMBL" id="JRQD01000003">
    <property type="protein sequence ID" value="KGM07025.1"/>
    <property type="molecule type" value="Genomic_DNA"/>
</dbReference>
<dbReference type="PANTHER" id="PTHR32125:SF4">
    <property type="entry name" value="2-C-METHYL-D-ERYTHRITOL 4-PHOSPHATE CYTIDYLYLTRANSFERASE, CHLOROPLASTIC"/>
    <property type="match status" value="1"/>
</dbReference>
<dbReference type="InterPro" id="IPR018294">
    <property type="entry name" value="ISPD_synthase_CS"/>
</dbReference>
<dbReference type="UniPathway" id="UPA00056">
    <property type="reaction ID" value="UER00093"/>
</dbReference>
<feature type="site" description="Transition state stabilizer" evidence="7">
    <location>
        <position position="26"/>
    </location>
</feature>
<comment type="similarity">
    <text evidence="3 7">Belongs to the IspD/TarI cytidylyltransferase family. IspD subfamily.</text>
</comment>
<dbReference type="EC" id="2.7.7.60" evidence="7"/>
<evidence type="ECO:0000256" key="3">
    <source>
        <dbReference type="ARBA" id="ARBA00009789"/>
    </source>
</evidence>
<dbReference type="SUPFAM" id="SSF53448">
    <property type="entry name" value="Nucleotide-diphospho-sugar transferases"/>
    <property type="match status" value="1"/>
</dbReference>
<dbReference type="InterPro" id="IPR001228">
    <property type="entry name" value="IspD"/>
</dbReference>
<dbReference type="CDD" id="cd02516">
    <property type="entry name" value="CDP-ME_synthetase"/>
    <property type="match status" value="1"/>
</dbReference>
<evidence type="ECO:0000256" key="1">
    <source>
        <dbReference type="ARBA" id="ARBA00001282"/>
    </source>
</evidence>
<keyword evidence="4 7" id="KW-0808">Transferase</keyword>
<organism evidence="8 9">
    <name type="scientific">Methylophaga thiooxydans</name>
    <dbReference type="NCBI Taxonomy" id="392484"/>
    <lineage>
        <taxon>Bacteria</taxon>
        <taxon>Pseudomonadati</taxon>
        <taxon>Pseudomonadota</taxon>
        <taxon>Gammaproteobacteria</taxon>
        <taxon>Thiotrichales</taxon>
        <taxon>Piscirickettsiaceae</taxon>
        <taxon>Methylophaga</taxon>
    </lineage>
</organism>
<dbReference type="PROSITE" id="PS01295">
    <property type="entry name" value="ISPD"/>
    <property type="match status" value="1"/>
</dbReference>
<dbReference type="GO" id="GO:0050518">
    <property type="term" value="F:2-C-methyl-D-erythritol 4-phosphate cytidylyltransferase activity"/>
    <property type="evidence" value="ECO:0007669"/>
    <property type="project" value="UniProtKB-UniRule"/>
</dbReference>
<dbReference type="InterPro" id="IPR029044">
    <property type="entry name" value="Nucleotide-diphossugar_trans"/>
</dbReference>
<evidence type="ECO:0000256" key="6">
    <source>
        <dbReference type="ARBA" id="ARBA00023229"/>
    </source>
</evidence>
<evidence type="ECO:0000256" key="2">
    <source>
        <dbReference type="ARBA" id="ARBA00004787"/>
    </source>
</evidence>
<evidence type="ECO:0000313" key="9">
    <source>
        <dbReference type="Proteomes" id="UP000029999"/>
    </source>
</evidence>
<dbReference type="Gene3D" id="3.90.550.10">
    <property type="entry name" value="Spore Coat Polysaccharide Biosynthesis Protein SpsA, Chain A"/>
    <property type="match status" value="1"/>
</dbReference>
<keyword evidence="5 7" id="KW-0548">Nucleotidyltransferase</keyword>
<feature type="site" description="Transition state stabilizer" evidence="7">
    <location>
        <position position="19"/>
    </location>
</feature>
<evidence type="ECO:0000256" key="4">
    <source>
        <dbReference type="ARBA" id="ARBA00022679"/>
    </source>
</evidence>
<gene>
    <name evidence="7" type="primary">ispD</name>
    <name evidence="8" type="ORF">LP43_1525</name>
</gene>
<dbReference type="HAMAP" id="MF_00108">
    <property type="entry name" value="IspD"/>
    <property type="match status" value="1"/>
</dbReference>
<dbReference type="NCBIfam" id="TIGR00453">
    <property type="entry name" value="ispD"/>
    <property type="match status" value="1"/>
</dbReference>
<comment type="function">
    <text evidence="7">Catalyzes the formation of 4-diphosphocytidyl-2-C-methyl-D-erythritol from CTP and 2-C-methyl-D-erythritol 4-phosphate (MEP).</text>
</comment>
<dbReference type="InterPro" id="IPR050088">
    <property type="entry name" value="IspD/TarI_cytidylyltransf_bact"/>
</dbReference>
<dbReference type="GO" id="GO:0019288">
    <property type="term" value="P:isopentenyl diphosphate biosynthetic process, methylerythritol 4-phosphate pathway"/>
    <property type="evidence" value="ECO:0007669"/>
    <property type="project" value="UniProtKB-UniRule"/>
</dbReference>
<sequence length="236" mass="26079">MNKTEKVWAVVPAAGIGSRMQADIPKQYLPLANKPVLQHTLERLAYHPDIEGIVVALAKGDPWWPTLNIDLPCQLLIAEGGKARADSVLNALTLLAEQHDSNPWVLVHDAARPCLRHEDIDRMLQSLLTHHVGGILGIPVTDTVKRVDAKHMIQETVCRNGLWRAATPQMFRLNNLKTALFTADKDGLTVTDEASAMEQAGWEPMIVEGHSDNIKITMPQDLALAQLYLQQQGGDK</sequence>
<evidence type="ECO:0000313" key="8">
    <source>
        <dbReference type="EMBL" id="KGM07025.1"/>
    </source>
</evidence>
<feature type="site" description="Positions MEP for the nucleophilic attack" evidence="7">
    <location>
        <position position="215"/>
    </location>
</feature>
<dbReference type="AlphaFoldDB" id="A0A0A0BGK7"/>
<dbReference type="Proteomes" id="UP000029999">
    <property type="component" value="Unassembled WGS sequence"/>
</dbReference>
<dbReference type="RefSeq" id="WP_036313883.1">
    <property type="nucleotide sequence ID" value="NZ_JRQD01000003.1"/>
</dbReference>
<proteinExistence type="inferred from homology"/>